<dbReference type="PROSITE" id="PS01129">
    <property type="entry name" value="PSI_RLU"/>
    <property type="match status" value="1"/>
</dbReference>
<dbReference type="EMBL" id="JAUSVK010000001">
    <property type="protein sequence ID" value="MDQ0394083.1"/>
    <property type="molecule type" value="Genomic_DNA"/>
</dbReference>
<evidence type="ECO:0000256" key="2">
    <source>
        <dbReference type="ARBA" id="ARBA00023235"/>
    </source>
</evidence>
<comment type="caution">
    <text evidence="7">The sequence shown here is derived from an EMBL/GenBank/DDBJ whole genome shotgun (WGS) entry which is preliminary data.</text>
</comment>
<dbReference type="InterPro" id="IPR020103">
    <property type="entry name" value="PsdUridine_synth_cat_dom_sf"/>
</dbReference>
<dbReference type="PANTHER" id="PTHR21600:SF44">
    <property type="entry name" value="RIBOSOMAL LARGE SUBUNIT PSEUDOURIDINE SYNTHASE D"/>
    <property type="match status" value="1"/>
</dbReference>
<dbReference type="InterPro" id="IPR006145">
    <property type="entry name" value="PsdUridine_synth_RsuA/RluA"/>
</dbReference>
<dbReference type="Gene3D" id="3.10.290.10">
    <property type="entry name" value="RNA-binding S4 domain"/>
    <property type="match status" value="1"/>
</dbReference>
<evidence type="ECO:0000256" key="4">
    <source>
        <dbReference type="PROSITE-ProRule" id="PRU00182"/>
    </source>
</evidence>
<dbReference type="InterPro" id="IPR006225">
    <property type="entry name" value="PsdUridine_synth_RluC/D"/>
</dbReference>
<dbReference type="NCBIfam" id="TIGR00005">
    <property type="entry name" value="rluA_subfam"/>
    <property type="match status" value="1"/>
</dbReference>
<reference evidence="7 8" key="1">
    <citation type="submission" date="2023-07" db="EMBL/GenBank/DDBJ databases">
        <title>Genomic Encyclopedia of Type Strains, Phase IV (KMG-IV): sequencing the most valuable type-strain genomes for metagenomic binning, comparative biology and taxonomic classification.</title>
        <authorList>
            <person name="Goeker M."/>
        </authorList>
    </citation>
    <scope>NUCLEOTIDE SEQUENCE [LARGE SCALE GENOMIC DNA]</scope>
    <source>
        <strain evidence="7 8">DSM 5896</strain>
    </source>
</reference>
<dbReference type="CDD" id="cd00165">
    <property type="entry name" value="S4"/>
    <property type="match status" value="1"/>
</dbReference>
<organism evidence="7 8">
    <name type="scientific">Labrys monachus</name>
    <dbReference type="NCBI Taxonomy" id="217067"/>
    <lineage>
        <taxon>Bacteria</taxon>
        <taxon>Pseudomonadati</taxon>
        <taxon>Pseudomonadota</taxon>
        <taxon>Alphaproteobacteria</taxon>
        <taxon>Hyphomicrobiales</taxon>
        <taxon>Xanthobacteraceae</taxon>
        <taxon>Labrys</taxon>
    </lineage>
</organism>
<evidence type="ECO:0000256" key="5">
    <source>
        <dbReference type="RuleBase" id="RU362028"/>
    </source>
</evidence>
<evidence type="ECO:0000256" key="3">
    <source>
        <dbReference type="ARBA" id="ARBA00036882"/>
    </source>
</evidence>
<dbReference type="GO" id="GO:0160141">
    <property type="term" value="F:23S rRNA pseudouridine(955/2504/2580) synthase activity"/>
    <property type="evidence" value="ECO:0007669"/>
    <property type="project" value="UniProtKB-EC"/>
</dbReference>
<dbReference type="Gene3D" id="3.30.2350.10">
    <property type="entry name" value="Pseudouridine synthase"/>
    <property type="match status" value="1"/>
</dbReference>
<dbReference type="SUPFAM" id="SSF55174">
    <property type="entry name" value="Alpha-L RNA-binding motif"/>
    <property type="match status" value="1"/>
</dbReference>
<dbReference type="InterPro" id="IPR006224">
    <property type="entry name" value="PsdUridine_synth_RluA-like_CS"/>
</dbReference>
<protein>
    <recommendedName>
        <fullName evidence="5">Pseudouridine synthase</fullName>
        <ecNumber evidence="5">5.4.99.-</ecNumber>
    </recommendedName>
</protein>
<keyword evidence="8" id="KW-1185">Reference proteome</keyword>
<dbReference type="InterPro" id="IPR036986">
    <property type="entry name" value="S4_RNA-bd_sf"/>
</dbReference>
<name>A0ABU0FJ32_9HYPH</name>
<dbReference type="SUPFAM" id="SSF55120">
    <property type="entry name" value="Pseudouridine synthase"/>
    <property type="match status" value="1"/>
</dbReference>
<dbReference type="CDD" id="cd02869">
    <property type="entry name" value="PseudoU_synth_RluA_like"/>
    <property type="match status" value="1"/>
</dbReference>
<evidence type="ECO:0000313" key="7">
    <source>
        <dbReference type="EMBL" id="MDQ0394083.1"/>
    </source>
</evidence>
<comment type="catalytic activity">
    <reaction evidence="3">
        <text>uridine(1911/1915/1917) in 23S rRNA = pseudouridine(1911/1915/1917) in 23S rRNA</text>
        <dbReference type="Rhea" id="RHEA:42524"/>
        <dbReference type="Rhea" id="RHEA-COMP:10097"/>
        <dbReference type="Rhea" id="RHEA-COMP:10098"/>
        <dbReference type="ChEBI" id="CHEBI:65314"/>
        <dbReference type="ChEBI" id="CHEBI:65315"/>
        <dbReference type="EC" id="5.4.99.23"/>
    </reaction>
</comment>
<dbReference type="EC" id="5.4.99.-" evidence="5"/>
<accession>A0ABU0FJ32</accession>
<proteinExistence type="inferred from homology"/>
<dbReference type="PANTHER" id="PTHR21600">
    <property type="entry name" value="MITOCHONDRIAL RNA PSEUDOURIDINE SYNTHASE"/>
    <property type="match status" value="1"/>
</dbReference>
<dbReference type="InterPro" id="IPR050188">
    <property type="entry name" value="RluA_PseudoU_synthase"/>
</dbReference>
<evidence type="ECO:0000259" key="6">
    <source>
        <dbReference type="Pfam" id="PF00849"/>
    </source>
</evidence>
<evidence type="ECO:0000313" key="8">
    <source>
        <dbReference type="Proteomes" id="UP001237448"/>
    </source>
</evidence>
<dbReference type="Pfam" id="PF00849">
    <property type="entry name" value="PseudoU_synth_2"/>
    <property type="match status" value="1"/>
</dbReference>
<keyword evidence="2 5" id="KW-0413">Isomerase</keyword>
<keyword evidence="4" id="KW-0694">RNA-binding</keyword>
<comment type="function">
    <text evidence="5">Responsible for synthesis of pseudouridine from uracil.</text>
</comment>
<evidence type="ECO:0000256" key="1">
    <source>
        <dbReference type="ARBA" id="ARBA00010876"/>
    </source>
</evidence>
<comment type="similarity">
    <text evidence="1 5">Belongs to the pseudouridine synthase RluA family.</text>
</comment>
<comment type="catalytic activity">
    <reaction evidence="5">
        <text>a uridine in RNA = a pseudouridine in RNA</text>
        <dbReference type="Rhea" id="RHEA:48348"/>
        <dbReference type="Rhea" id="RHEA-COMP:12068"/>
        <dbReference type="Rhea" id="RHEA-COMP:12069"/>
        <dbReference type="ChEBI" id="CHEBI:65314"/>
        <dbReference type="ChEBI" id="CHEBI:65315"/>
    </reaction>
</comment>
<feature type="domain" description="Pseudouridine synthase RsuA/RluA-like" evidence="6">
    <location>
        <begin position="101"/>
        <end position="255"/>
    </location>
</feature>
<dbReference type="PROSITE" id="PS50889">
    <property type="entry name" value="S4"/>
    <property type="match status" value="1"/>
</dbReference>
<gene>
    <name evidence="7" type="ORF">J3R73_003875</name>
</gene>
<sequence>MSLSVETRIVTGDEDGMRLDRWFKTHFPDLAFGHLQKLLRSGQVRVDGGRAKTNDRLAKGQTIRVPPLPKADPAVPGIKRSAQIEKDATFIRSLILYEDKDVFVINKPHGLAVQGGSGTERHVDGMLAALAGPDGEKPRLVHRLDRDTSGVLVLARTRKAASDLAAIFRTRSARKIYWALVKGVPTPKQGRISLFLSKQLGIDGEKVRVMQHGDEEAVHSITYYSLVDRAANAVSWLSLKPVTGRTHQLRAHTAHIGHPIIGDPKYGADMENVPEELPKKLHLHARRITLPHPRGGTLDVTAPLPPHMRESFDILGFDASSYDPIVDAPED</sequence>
<dbReference type="Proteomes" id="UP001237448">
    <property type="component" value="Unassembled WGS sequence"/>
</dbReference>